<dbReference type="AlphaFoldDB" id="M9R9Q3"/>
<dbReference type="OrthoDB" id="7863719at2"/>
<keyword evidence="2" id="KW-1185">Reference proteome</keyword>
<dbReference type="Proteomes" id="UP000005307">
    <property type="component" value="Chromosome"/>
</dbReference>
<protein>
    <recommendedName>
        <fullName evidence="3">Dihydroorotate dehydrogenase</fullName>
    </recommendedName>
</protein>
<evidence type="ECO:0000313" key="2">
    <source>
        <dbReference type="Proteomes" id="UP000005307"/>
    </source>
</evidence>
<gene>
    <name evidence="1" type="ORF">OAN307_c14350</name>
</gene>
<dbReference type="HOGENOM" id="CLU_153863_1_0_5"/>
<sequence length="114" mass="11756">MTTDNKILDAAFKLARTPDVSPSDALMDRIMLDADSVLADTVPVAARPKQSIGAMLLDVIGGWPTFSGLAAATVAGLWIGVAPPDTLSDLSAGIWGGTIEVPLFESDVFAGLEG</sequence>
<dbReference type="EMBL" id="CP003740">
    <property type="protein sequence ID" value="AGI67111.1"/>
    <property type="molecule type" value="Genomic_DNA"/>
</dbReference>
<evidence type="ECO:0000313" key="1">
    <source>
        <dbReference type="EMBL" id="AGI67111.1"/>
    </source>
</evidence>
<accession>M9R9Q3</accession>
<name>M9R9Q3_9RHOB</name>
<dbReference type="STRING" id="391626.OAN307_c14350"/>
<organism evidence="1 2">
    <name type="scientific">Octadecabacter antarcticus 307</name>
    <dbReference type="NCBI Taxonomy" id="391626"/>
    <lineage>
        <taxon>Bacteria</taxon>
        <taxon>Pseudomonadati</taxon>
        <taxon>Pseudomonadota</taxon>
        <taxon>Alphaproteobacteria</taxon>
        <taxon>Rhodobacterales</taxon>
        <taxon>Roseobacteraceae</taxon>
        <taxon>Octadecabacter</taxon>
    </lineage>
</organism>
<reference evidence="1 2" key="1">
    <citation type="journal article" date="2013" name="PLoS ONE">
        <title>Poles Apart: Arctic and Antarctic Octadecabacter strains Share High Genome Plasticity and a New Type of Xanthorhodopsin.</title>
        <authorList>
            <person name="Vollmers J."/>
            <person name="Voget S."/>
            <person name="Dietrich S."/>
            <person name="Gollnow K."/>
            <person name="Smits M."/>
            <person name="Meyer K."/>
            <person name="Brinkhoff T."/>
            <person name="Simon M."/>
            <person name="Daniel R."/>
        </authorList>
    </citation>
    <scope>NUCLEOTIDE SEQUENCE [LARGE SCALE GENOMIC DNA]</scope>
    <source>
        <strain evidence="1 2">307</strain>
    </source>
</reference>
<proteinExistence type="predicted"/>
<dbReference type="RefSeq" id="WP_015499147.1">
    <property type="nucleotide sequence ID" value="NC_020911.1"/>
</dbReference>
<dbReference type="KEGG" id="oat:OAN307_c14350"/>
<evidence type="ECO:0008006" key="3">
    <source>
        <dbReference type="Google" id="ProtNLM"/>
    </source>
</evidence>